<evidence type="ECO:0000256" key="1">
    <source>
        <dbReference type="ARBA" id="ARBA00006484"/>
    </source>
</evidence>
<comment type="caution">
    <text evidence="5">The sequence shown here is derived from an EMBL/GenBank/DDBJ whole genome shotgun (WGS) entry which is preliminary data.</text>
</comment>
<dbReference type="PANTHER" id="PTHR44169:SF6">
    <property type="entry name" value="NADPH-DEPENDENT 1-ACYLDIHYDROXYACETONE PHOSPHATE REDUCTASE"/>
    <property type="match status" value="1"/>
</dbReference>
<dbReference type="InterPro" id="IPR020904">
    <property type="entry name" value="Sc_DH/Rdtase_CS"/>
</dbReference>
<evidence type="ECO:0000256" key="2">
    <source>
        <dbReference type="ARBA" id="ARBA00022857"/>
    </source>
</evidence>
<sequence length="294" mass="31650">MVQVQKRTILITGCSDSGAGHALALEFHRQGLRVFAPARSIKSPSTLEEKGIETLALDVTLEDGISSVKKEIASRTGGTLDMLFNNAGSMFEIPAIEADPQATKSMFEANVFGLFNMVTAFTPLLLASSSNPQLPPTIVNTSSIVSRVPFSHAAQYNASKAAVSSYSDTLRIELAPLGIKVVTLYMGVVATGITNPDRINFGSSSLYEEVEEGLRQRNEFARQVVKGVLDSPTIGKGEHLWKGASATAVWALNAFGWRKIFDGSIQQTVGLTSAVKRLIYERGQQSVSTSHKVD</sequence>
<dbReference type="GO" id="GO:0004806">
    <property type="term" value="F:triacylglycerol lipase activity"/>
    <property type="evidence" value="ECO:0007669"/>
    <property type="project" value="TreeGrafter"/>
</dbReference>
<evidence type="ECO:0000256" key="4">
    <source>
        <dbReference type="RuleBase" id="RU000363"/>
    </source>
</evidence>
<dbReference type="SUPFAM" id="SSF51735">
    <property type="entry name" value="NAD(P)-binding Rossmann-fold domains"/>
    <property type="match status" value="1"/>
</dbReference>
<keyword evidence="2" id="KW-0521">NADP</keyword>
<dbReference type="EMBL" id="MU251425">
    <property type="protein sequence ID" value="KAG9235669.1"/>
    <property type="molecule type" value="Genomic_DNA"/>
</dbReference>
<dbReference type="GO" id="GO:0005811">
    <property type="term" value="C:lipid droplet"/>
    <property type="evidence" value="ECO:0007669"/>
    <property type="project" value="TreeGrafter"/>
</dbReference>
<proteinExistence type="inferred from homology"/>
<evidence type="ECO:0000313" key="6">
    <source>
        <dbReference type="Proteomes" id="UP000824998"/>
    </source>
</evidence>
<dbReference type="Gene3D" id="3.40.50.720">
    <property type="entry name" value="NAD(P)-binding Rossmann-like Domain"/>
    <property type="match status" value="1"/>
</dbReference>
<dbReference type="PRINTS" id="PR00081">
    <property type="entry name" value="GDHRDH"/>
</dbReference>
<accession>A0A9P7YKT7</accession>
<organism evidence="5 6">
    <name type="scientific">Amylocarpus encephaloides</name>
    <dbReference type="NCBI Taxonomy" id="45428"/>
    <lineage>
        <taxon>Eukaryota</taxon>
        <taxon>Fungi</taxon>
        <taxon>Dikarya</taxon>
        <taxon>Ascomycota</taxon>
        <taxon>Pezizomycotina</taxon>
        <taxon>Leotiomycetes</taxon>
        <taxon>Helotiales</taxon>
        <taxon>Helotiales incertae sedis</taxon>
        <taxon>Amylocarpus</taxon>
    </lineage>
</organism>
<protein>
    <recommendedName>
        <fullName evidence="7">NADPH-dependent 1-acyldihydroxyacetone phosphate reductase</fullName>
    </recommendedName>
</protein>
<dbReference type="GO" id="GO:0000140">
    <property type="term" value="F:acylglycerone-phosphate reductase (NADP+) activity"/>
    <property type="evidence" value="ECO:0007669"/>
    <property type="project" value="TreeGrafter"/>
</dbReference>
<dbReference type="PANTHER" id="PTHR44169">
    <property type="entry name" value="NADPH-DEPENDENT 1-ACYLDIHYDROXYACETONE PHOSPHATE REDUCTASE"/>
    <property type="match status" value="1"/>
</dbReference>
<dbReference type="OrthoDB" id="2102561at2759"/>
<dbReference type="InterPro" id="IPR002347">
    <property type="entry name" value="SDR_fam"/>
</dbReference>
<dbReference type="PROSITE" id="PS00061">
    <property type="entry name" value="ADH_SHORT"/>
    <property type="match status" value="1"/>
</dbReference>
<keyword evidence="3" id="KW-0560">Oxidoreductase</keyword>
<evidence type="ECO:0000256" key="3">
    <source>
        <dbReference type="ARBA" id="ARBA00023002"/>
    </source>
</evidence>
<evidence type="ECO:0008006" key="7">
    <source>
        <dbReference type="Google" id="ProtNLM"/>
    </source>
</evidence>
<gene>
    <name evidence="5" type="ORF">BJ875DRAFT_503863</name>
</gene>
<reference evidence="5" key="1">
    <citation type="journal article" date="2021" name="IMA Fungus">
        <title>Genomic characterization of three marine fungi, including Emericellopsis atlantica sp. nov. with signatures of a generalist lifestyle and marine biomass degradation.</title>
        <authorList>
            <person name="Hagestad O.C."/>
            <person name="Hou L."/>
            <person name="Andersen J.H."/>
            <person name="Hansen E.H."/>
            <person name="Altermark B."/>
            <person name="Li C."/>
            <person name="Kuhnert E."/>
            <person name="Cox R.J."/>
            <person name="Crous P.W."/>
            <person name="Spatafora J.W."/>
            <person name="Lail K."/>
            <person name="Amirebrahimi M."/>
            <person name="Lipzen A."/>
            <person name="Pangilinan J."/>
            <person name="Andreopoulos W."/>
            <person name="Hayes R.D."/>
            <person name="Ng V."/>
            <person name="Grigoriev I.V."/>
            <person name="Jackson S.A."/>
            <person name="Sutton T.D.S."/>
            <person name="Dobson A.D.W."/>
            <person name="Rama T."/>
        </authorList>
    </citation>
    <scope>NUCLEOTIDE SEQUENCE</scope>
    <source>
        <strain evidence="5">TRa018bII</strain>
    </source>
</reference>
<keyword evidence="6" id="KW-1185">Reference proteome</keyword>
<dbReference type="Proteomes" id="UP000824998">
    <property type="component" value="Unassembled WGS sequence"/>
</dbReference>
<dbReference type="AlphaFoldDB" id="A0A9P7YKT7"/>
<comment type="similarity">
    <text evidence="1 4">Belongs to the short-chain dehydrogenases/reductases (SDR) family.</text>
</comment>
<dbReference type="GO" id="GO:0019433">
    <property type="term" value="P:triglyceride catabolic process"/>
    <property type="evidence" value="ECO:0007669"/>
    <property type="project" value="TreeGrafter"/>
</dbReference>
<dbReference type="GO" id="GO:0005783">
    <property type="term" value="C:endoplasmic reticulum"/>
    <property type="evidence" value="ECO:0007669"/>
    <property type="project" value="TreeGrafter"/>
</dbReference>
<dbReference type="Pfam" id="PF00106">
    <property type="entry name" value="adh_short"/>
    <property type="match status" value="1"/>
</dbReference>
<name>A0A9P7YKT7_9HELO</name>
<dbReference type="PRINTS" id="PR00080">
    <property type="entry name" value="SDRFAMILY"/>
</dbReference>
<dbReference type="InterPro" id="IPR036291">
    <property type="entry name" value="NAD(P)-bd_dom_sf"/>
</dbReference>
<evidence type="ECO:0000313" key="5">
    <source>
        <dbReference type="EMBL" id="KAG9235669.1"/>
    </source>
</evidence>
<dbReference type="GO" id="GO:0006654">
    <property type="term" value="P:phosphatidic acid biosynthetic process"/>
    <property type="evidence" value="ECO:0007669"/>
    <property type="project" value="TreeGrafter"/>
</dbReference>